<evidence type="ECO:0000313" key="1">
    <source>
        <dbReference type="EMBL" id="EJW79793.1"/>
    </source>
</evidence>
<name>J9EC90_WUCBA</name>
<accession>J9EC90</accession>
<evidence type="ECO:0000313" key="2">
    <source>
        <dbReference type="Proteomes" id="UP000004810"/>
    </source>
</evidence>
<protein>
    <submittedName>
        <fullName evidence="1">Uncharacterized protein</fullName>
    </submittedName>
</protein>
<dbReference type="Proteomes" id="UP000004810">
    <property type="component" value="Unassembled WGS sequence"/>
</dbReference>
<reference evidence="2" key="1">
    <citation type="submission" date="2012-08" db="EMBL/GenBank/DDBJ databases">
        <title>The Genome Sequence of Wuchereria bancrofti.</title>
        <authorList>
            <person name="Nutman T.B."/>
            <person name="Fink D.L."/>
            <person name="Russ C."/>
            <person name="Young S."/>
            <person name="Zeng Q."/>
            <person name="Koehrsen M."/>
            <person name="Alvarado L."/>
            <person name="Berlin A."/>
            <person name="Chapman S.B."/>
            <person name="Chen Z."/>
            <person name="Freedman E."/>
            <person name="Gellesch M."/>
            <person name="Goldberg J."/>
            <person name="Griggs A."/>
            <person name="Gujja S."/>
            <person name="Heilman E.R."/>
            <person name="Heiman D."/>
            <person name="Hepburn T."/>
            <person name="Howarth C."/>
            <person name="Jen D."/>
            <person name="Larson L."/>
            <person name="Lewis B."/>
            <person name="Mehta T."/>
            <person name="Park D."/>
            <person name="Pearson M."/>
            <person name="Roberts A."/>
            <person name="Saif S."/>
            <person name="Shea T."/>
            <person name="Shenoy N."/>
            <person name="Sisk P."/>
            <person name="Stolte C."/>
            <person name="Sykes S."/>
            <person name="Walk T."/>
            <person name="White J."/>
            <person name="Yandava C."/>
            <person name="Haas B."/>
            <person name="Henn M.R."/>
            <person name="Nusbaum C."/>
            <person name="Birren B."/>
        </authorList>
    </citation>
    <scope>NUCLEOTIDE SEQUENCE [LARGE SCALE GENOMIC DNA]</scope>
    <source>
        <strain evidence="2">NA</strain>
    </source>
</reference>
<gene>
    <name evidence="1" type="ORF">WUBG_09300</name>
</gene>
<proteinExistence type="predicted"/>
<comment type="caution">
    <text evidence="1">The sequence shown here is derived from an EMBL/GenBank/DDBJ whole genome shotgun (WGS) entry which is preliminary data.</text>
</comment>
<organism evidence="1 2">
    <name type="scientific">Wuchereria bancrofti</name>
    <dbReference type="NCBI Taxonomy" id="6293"/>
    <lineage>
        <taxon>Eukaryota</taxon>
        <taxon>Metazoa</taxon>
        <taxon>Ecdysozoa</taxon>
        <taxon>Nematoda</taxon>
        <taxon>Chromadorea</taxon>
        <taxon>Rhabditida</taxon>
        <taxon>Spirurina</taxon>
        <taxon>Spiruromorpha</taxon>
        <taxon>Filarioidea</taxon>
        <taxon>Onchocercidae</taxon>
        <taxon>Wuchereria</taxon>
    </lineage>
</organism>
<feature type="non-terminal residue" evidence="1">
    <location>
        <position position="112"/>
    </location>
</feature>
<dbReference type="EMBL" id="ADBV01005109">
    <property type="protein sequence ID" value="EJW79793.1"/>
    <property type="molecule type" value="Genomic_DNA"/>
</dbReference>
<dbReference type="AlphaFoldDB" id="J9EC90"/>
<sequence>MTQWDLSVDSAHFFHQTPPRIEEQVRTASSRIVRENPNLWARWASLRKERKGQHWACYYVQHSLSPLRHARPGPPWTATSATPGPPWTATPATMPTLCPFSLLSSSLLTSLY</sequence>